<evidence type="ECO:0000256" key="14">
    <source>
        <dbReference type="ARBA" id="ARBA00031891"/>
    </source>
</evidence>
<sequence>MTCPVIELAQQLIRQPSVSPDDKGCQDIMITRLQAIGFTVEQMPFGDTSNFWAYRGTGSTLAFAGHTDVVPAGDESQWEHPPFEPTIRNGMLYGRGAADMKGSLAAMVVAAERFVTSHPNHNGRLAFLITSDEEAKATDGTVKVVEALMSRNEQLDYCLIGEPSSQYHLGDMVKNGRRGSLTANLTVHGIQGHVAYPHLADNPIHRALPALQELVSTHWDEGNEFFPATSMQIANIHAGTGSHNVIPGSLQVQFNFRFSTELTDSQIRERVETILKNHDLDYTIEWILPGEPFLTAKGELVNAVVQAIDHYCGYKPELSTSGGTSDGRFIAKMGAQVVELGPLNATIHKVNESVSAADLQQLSRIYQRVMEQLIQ</sequence>
<dbReference type="NCBIfam" id="TIGR01246">
    <property type="entry name" value="dapE_proteo"/>
    <property type="match status" value="1"/>
</dbReference>
<keyword evidence="10 16" id="KW-0862">Zinc</keyword>
<keyword evidence="12 16" id="KW-0457">Lysine biosynthesis</keyword>
<feature type="binding site" evidence="16">
    <location>
        <position position="99"/>
    </location>
    <ligand>
        <name>Zn(2+)</name>
        <dbReference type="ChEBI" id="CHEBI:29105"/>
        <label>1</label>
    </ligand>
</feature>
<keyword evidence="7 16" id="KW-0028">Amino-acid biosynthesis</keyword>
<evidence type="ECO:0000313" key="19">
    <source>
        <dbReference type="Proteomes" id="UP000591844"/>
    </source>
</evidence>
<comment type="cofactor">
    <cofactor evidence="16">
        <name>Zn(2+)</name>
        <dbReference type="ChEBI" id="CHEBI:29105"/>
    </cofactor>
    <cofactor evidence="16">
        <name>Co(2+)</name>
        <dbReference type="ChEBI" id="CHEBI:48828"/>
    </cofactor>
    <text evidence="16">Binds 2 Zn(2+) or Co(2+) ions per subunit.</text>
</comment>
<comment type="similarity">
    <text evidence="3 16">Belongs to the peptidase M20A family. DapE subfamily.</text>
</comment>
<keyword evidence="13 16" id="KW-0170">Cobalt</keyword>
<evidence type="ECO:0000256" key="15">
    <source>
        <dbReference type="ARBA" id="ARBA00051301"/>
    </source>
</evidence>
<dbReference type="InterPro" id="IPR005941">
    <property type="entry name" value="DapE_proteobac"/>
</dbReference>
<feature type="domain" description="Peptidase M20 dimerisation" evidence="17">
    <location>
        <begin position="175"/>
        <end position="282"/>
    </location>
</feature>
<evidence type="ECO:0000256" key="12">
    <source>
        <dbReference type="ARBA" id="ARBA00023154"/>
    </source>
</evidence>
<keyword evidence="19" id="KW-1185">Reference proteome</keyword>
<dbReference type="GO" id="GO:0008270">
    <property type="term" value="F:zinc ion binding"/>
    <property type="evidence" value="ECO:0007669"/>
    <property type="project" value="UniProtKB-UniRule"/>
</dbReference>
<reference evidence="18 19" key="1">
    <citation type="submission" date="2018-02" db="EMBL/GenBank/DDBJ databases">
        <authorList>
            <person name="Machado R.A."/>
        </authorList>
    </citation>
    <scope>NUCLEOTIDE SEQUENCE [LARGE SCALE GENOMIC DNA]</scope>
    <source>
        <strain evidence="18 19">DSM 19724</strain>
    </source>
</reference>
<comment type="caution">
    <text evidence="18">The sequence shown here is derived from an EMBL/GenBank/DDBJ whole genome shotgun (WGS) entry which is preliminary data.</text>
</comment>
<comment type="pathway">
    <text evidence="2 16">Amino-acid biosynthesis; L-lysine biosynthesis via DAP pathway; LL-2,6-diaminopimelate from (S)-tetrahydrodipicolinate (succinylase route): step 3/3.</text>
</comment>
<keyword evidence="8 16" id="KW-0479">Metal-binding</keyword>
<evidence type="ECO:0000256" key="7">
    <source>
        <dbReference type="ARBA" id="ARBA00022605"/>
    </source>
</evidence>
<gene>
    <name evidence="16" type="primary">dapE</name>
    <name evidence="18" type="ORF">C5469_03955</name>
</gene>
<feature type="binding site" evidence="16">
    <location>
        <position position="348"/>
    </location>
    <ligand>
        <name>Zn(2+)</name>
        <dbReference type="ChEBI" id="CHEBI:29105"/>
        <label>2</label>
    </ligand>
</feature>
<dbReference type="SUPFAM" id="SSF55031">
    <property type="entry name" value="Bacterial exopeptidase dimerisation domain"/>
    <property type="match status" value="1"/>
</dbReference>
<dbReference type="FunFam" id="3.40.630.10:FF:000005">
    <property type="entry name" value="Succinyl-diaminopimelate desuccinylase"/>
    <property type="match status" value="1"/>
</dbReference>
<evidence type="ECO:0000256" key="1">
    <source>
        <dbReference type="ARBA" id="ARBA00001941"/>
    </source>
</evidence>
<dbReference type="Pfam" id="PF07687">
    <property type="entry name" value="M20_dimer"/>
    <property type="match status" value="1"/>
</dbReference>
<evidence type="ECO:0000256" key="10">
    <source>
        <dbReference type="ARBA" id="ARBA00022833"/>
    </source>
</evidence>
<organism evidence="18 19">
    <name type="scientific">Photorhabdus cinerea</name>
    <dbReference type="NCBI Taxonomy" id="471575"/>
    <lineage>
        <taxon>Bacteria</taxon>
        <taxon>Pseudomonadati</taxon>
        <taxon>Pseudomonadota</taxon>
        <taxon>Gammaproteobacteria</taxon>
        <taxon>Enterobacterales</taxon>
        <taxon>Morganellaceae</taxon>
        <taxon>Photorhabdus</taxon>
    </lineage>
</organism>
<dbReference type="InterPro" id="IPR050072">
    <property type="entry name" value="Peptidase_M20A"/>
</dbReference>
<comment type="catalytic activity">
    <reaction evidence="15 16">
        <text>N-succinyl-(2S,6S)-2,6-diaminopimelate + H2O = (2S,6S)-2,6-diaminopimelate + succinate</text>
        <dbReference type="Rhea" id="RHEA:22608"/>
        <dbReference type="ChEBI" id="CHEBI:15377"/>
        <dbReference type="ChEBI" id="CHEBI:30031"/>
        <dbReference type="ChEBI" id="CHEBI:57609"/>
        <dbReference type="ChEBI" id="CHEBI:58087"/>
        <dbReference type="EC" id="3.5.1.18"/>
    </reaction>
</comment>
<dbReference type="Proteomes" id="UP000591844">
    <property type="component" value="Unassembled WGS sequence"/>
</dbReference>
<dbReference type="EC" id="3.5.1.18" evidence="5 16"/>
<dbReference type="FunFam" id="3.30.70.360:FF:000011">
    <property type="entry name" value="Succinyl-diaminopimelate desuccinylase"/>
    <property type="match status" value="1"/>
</dbReference>
<dbReference type="UniPathway" id="UPA00034">
    <property type="reaction ID" value="UER00021"/>
</dbReference>
<dbReference type="SUPFAM" id="SSF53187">
    <property type="entry name" value="Zn-dependent exopeptidases"/>
    <property type="match status" value="1"/>
</dbReference>
<evidence type="ECO:0000256" key="6">
    <source>
        <dbReference type="ARBA" id="ARBA00022391"/>
    </source>
</evidence>
<dbReference type="CDD" id="cd03891">
    <property type="entry name" value="M20_DapE_proteobac"/>
    <property type="match status" value="1"/>
</dbReference>
<dbReference type="RefSeq" id="WP_166302623.1">
    <property type="nucleotide sequence ID" value="NZ_CAWPIB010000003.1"/>
</dbReference>
<evidence type="ECO:0000256" key="13">
    <source>
        <dbReference type="ARBA" id="ARBA00023285"/>
    </source>
</evidence>
<dbReference type="GO" id="GO:0009014">
    <property type="term" value="F:succinyl-diaminopimelate desuccinylase activity"/>
    <property type="evidence" value="ECO:0007669"/>
    <property type="project" value="UniProtKB-UniRule"/>
</dbReference>
<dbReference type="GO" id="GO:0050897">
    <property type="term" value="F:cobalt ion binding"/>
    <property type="evidence" value="ECO:0007669"/>
    <property type="project" value="UniProtKB-UniRule"/>
</dbReference>
<keyword evidence="9 16" id="KW-0378">Hydrolase</keyword>
<evidence type="ECO:0000256" key="11">
    <source>
        <dbReference type="ARBA" id="ARBA00022915"/>
    </source>
</evidence>
<feature type="binding site" evidence="16">
    <location>
        <position position="99"/>
    </location>
    <ligand>
        <name>Zn(2+)</name>
        <dbReference type="ChEBI" id="CHEBI:29105"/>
        <label>2</label>
    </ligand>
</feature>
<dbReference type="PANTHER" id="PTHR43808">
    <property type="entry name" value="ACETYLORNITHINE DEACETYLASE"/>
    <property type="match status" value="1"/>
</dbReference>
<dbReference type="PANTHER" id="PTHR43808:SF31">
    <property type="entry name" value="N-ACETYL-L-CITRULLINE DEACETYLASE"/>
    <property type="match status" value="1"/>
</dbReference>
<dbReference type="InterPro" id="IPR001261">
    <property type="entry name" value="ArgE/DapE_CS"/>
</dbReference>
<accession>A0A7X5QBL0</accession>
<dbReference type="GO" id="GO:0006526">
    <property type="term" value="P:L-arginine biosynthetic process"/>
    <property type="evidence" value="ECO:0007669"/>
    <property type="project" value="TreeGrafter"/>
</dbReference>
<dbReference type="Gene3D" id="3.40.630.10">
    <property type="entry name" value="Zn peptidases"/>
    <property type="match status" value="2"/>
</dbReference>
<evidence type="ECO:0000256" key="8">
    <source>
        <dbReference type="ARBA" id="ARBA00022723"/>
    </source>
</evidence>
<dbReference type="GO" id="GO:0008777">
    <property type="term" value="F:acetylornithine deacetylase activity"/>
    <property type="evidence" value="ECO:0007669"/>
    <property type="project" value="TreeGrafter"/>
</dbReference>
<dbReference type="PROSITE" id="PS00758">
    <property type="entry name" value="ARGE_DAPE_CPG2_1"/>
    <property type="match status" value="1"/>
</dbReference>
<feature type="active site" evidence="16">
    <location>
        <position position="68"/>
    </location>
</feature>
<feature type="binding site" evidence="16">
    <location>
        <position position="162"/>
    </location>
    <ligand>
        <name>Zn(2+)</name>
        <dbReference type="ChEBI" id="CHEBI:29105"/>
        <label>1</label>
    </ligand>
</feature>
<proteinExistence type="inferred from homology"/>
<dbReference type="InterPro" id="IPR036264">
    <property type="entry name" value="Bact_exopeptidase_dim_dom"/>
</dbReference>
<feature type="binding site" evidence="16">
    <location>
        <position position="134"/>
    </location>
    <ligand>
        <name>Zn(2+)</name>
        <dbReference type="ChEBI" id="CHEBI:29105"/>
        <label>2</label>
    </ligand>
</feature>
<dbReference type="EMBL" id="PUJW01000003">
    <property type="protein sequence ID" value="NHB91332.1"/>
    <property type="molecule type" value="Genomic_DNA"/>
</dbReference>
<dbReference type="FunFam" id="3.40.630.10:FF:000010">
    <property type="entry name" value="Succinyl-diaminopimelate desuccinylase"/>
    <property type="match status" value="1"/>
</dbReference>
<dbReference type="AlphaFoldDB" id="A0A7X5QBL0"/>
<dbReference type="HAMAP" id="MF_01690">
    <property type="entry name" value="DapE"/>
    <property type="match status" value="1"/>
</dbReference>
<evidence type="ECO:0000256" key="9">
    <source>
        <dbReference type="ARBA" id="ARBA00022801"/>
    </source>
</evidence>
<comment type="function">
    <text evidence="16">Catalyzes the hydrolysis of N-succinyl-L,L-diaminopimelic acid (SDAP), forming succinate and LL-2,6-diaminopimelate (DAP), an intermediate involved in the bacterial biosynthesis of lysine and meso-diaminopimelic acid, an essential component of bacterial cell walls.</text>
</comment>
<keyword evidence="11 16" id="KW-0220">Diaminopimelate biosynthesis</keyword>
<name>A0A7X5QBL0_9GAMM</name>
<evidence type="ECO:0000256" key="3">
    <source>
        <dbReference type="ARBA" id="ARBA00006746"/>
    </source>
</evidence>
<dbReference type="GO" id="GO:0009089">
    <property type="term" value="P:lysine biosynthetic process via diaminopimelate"/>
    <property type="evidence" value="ECO:0007669"/>
    <property type="project" value="UniProtKB-UniRule"/>
</dbReference>
<feature type="active site" description="Proton acceptor" evidence="16">
    <location>
        <position position="133"/>
    </location>
</feature>
<comment type="subunit">
    <text evidence="4 16">Homodimer.</text>
</comment>
<dbReference type="GO" id="GO:0019877">
    <property type="term" value="P:diaminopimelate biosynthetic process"/>
    <property type="evidence" value="ECO:0007669"/>
    <property type="project" value="UniProtKB-UniRule"/>
</dbReference>
<evidence type="ECO:0000256" key="5">
    <source>
        <dbReference type="ARBA" id="ARBA00011921"/>
    </source>
</evidence>
<comment type="cofactor">
    <cofactor evidence="1">
        <name>Co(2+)</name>
        <dbReference type="ChEBI" id="CHEBI:48828"/>
    </cofactor>
</comment>
<dbReference type="InterPro" id="IPR002933">
    <property type="entry name" value="Peptidase_M20"/>
</dbReference>
<evidence type="ECO:0000259" key="17">
    <source>
        <dbReference type="Pfam" id="PF07687"/>
    </source>
</evidence>
<protein>
    <recommendedName>
        <fullName evidence="6 16">Succinyl-diaminopimelate desuccinylase</fullName>
        <shortName evidence="16">SDAP desuccinylase</shortName>
        <ecNumber evidence="5 16">3.5.1.18</ecNumber>
    </recommendedName>
    <alternativeName>
        <fullName evidence="14 16">N-succinyl-LL-2,6-diaminoheptanedioate amidohydrolase</fullName>
    </alternativeName>
</protein>
<dbReference type="NCBIfam" id="NF009557">
    <property type="entry name" value="PRK13009.1"/>
    <property type="match status" value="1"/>
</dbReference>
<evidence type="ECO:0000256" key="2">
    <source>
        <dbReference type="ARBA" id="ARBA00005130"/>
    </source>
</evidence>
<evidence type="ECO:0000256" key="16">
    <source>
        <dbReference type="HAMAP-Rule" id="MF_01690"/>
    </source>
</evidence>
<dbReference type="InterPro" id="IPR011650">
    <property type="entry name" value="Peptidase_M20_dimer"/>
</dbReference>
<evidence type="ECO:0000313" key="18">
    <source>
        <dbReference type="EMBL" id="NHB91332.1"/>
    </source>
</evidence>
<feature type="binding site" evidence="16">
    <location>
        <position position="66"/>
    </location>
    <ligand>
        <name>Zn(2+)</name>
        <dbReference type="ChEBI" id="CHEBI:29105"/>
        <label>1</label>
    </ligand>
</feature>
<dbReference type="Pfam" id="PF01546">
    <property type="entry name" value="Peptidase_M20"/>
    <property type="match status" value="1"/>
</dbReference>
<evidence type="ECO:0000256" key="4">
    <source>
        <dbReference type="ARBA" id="ARBA00011738"/>
    </source>
</evidence>